<accession>A0A5J5B8G4</accession>
<evidence type="ECO:0000313" key="2">
    <source>
        <dbReference type="EMBL" id="KAA8538989.1"/>
    </source>
</evidence>
<dbReference type="Pfam" id="PF13976">
    <property type="entry name" value="gag_pre-integrs"/>
    <property type="match status" value="1"/>
</dbReference>
<dbReference type="Proteomes" id="UP000325577">
    <property type="component" value="Linkage Group LG14"/>
</dbReference>
<protein>
    <recommendedName>
        <fullName evidence="1">GAG-pre-integrase domain-containing protein</fullName>
    </recommendedName>
</protein>
<dbReference type="EMBL" id="CM018037">
    <property type="protein sequence ID" value="KAA8538989.1"/>
    <property type="molecule type" value="Genomic_DNA"/>
</dbReference>
<feature type="domain" description="GAG-pre-integrase" evidence="1">
    <location>
        <begin position="143"/>
        <end position="196"/>
    </location>
</feature>
<dbReference type="InterPro" id="IPR025724">
    <property type="entry name" value="GAG-pre-integrase_dom"/>
</dbReference>
<proteinExistence type="predicted"/>
<name>A0A5J5B8G4_9ASTE</name>
<dbReference type="OrthoDB" id="10436679at2759"/>
<reference evidence="2 3" key="1">
    <citation type="submission" date="2019-09" db="EMBL/GenBank/DDBJ databases">
        <title>A chromosome-level genome assembly of the Chinese tupelo Nyssa sinensis.</title>
        <authorList>
            <person name="Yang X."/>
            <person name="Kang M."/>
            <person name="Yang Y."/>
            <person name="Xiong H."/>
            <person name="Wang M."/>
            <person name="Zhang Z."/>
            <person name="Wang Z."/>
            <person name="Wu H."/>
            <person name="Ma T."/>
            <person name="Liu J."/>
            <person name="Xi Z."/>
        </authorList>
    </citation>
    <scope>NUCLEOTIDE SEQUENCE [LARGE SCALE GENOMIC DNA]</scope>
    <source>
        <strain evidence="2">J267</strain>
        <tissue evidence="2">Leaf</tissue>
    </source>
</reference>
<keyword evidence="3" id="KW-1185">Reference proteome</keyword>
<evidence type="ECO:0000259" key="1">
    <source>
        <dbReference type="Pfam" id="PF13976"/>
    </source>
</evidence>
<dbReference type="AlphaFoldDB" id="A0A5J5B8G4"/>
<sequence length="206" mass="23056">MSGHSVAKCYKIHGYPPGHKLHGKNKIFVATAAIVAPSRACSANDHDEESSERLWLLPRVNIINYWLCCILKTPVQPWPPCLLLHLVHLFCLSLPLNSLDLASWTTIGMGEVRDGLYHLLQFGVTLSLVDVLPAFLHKYQLLSASVTHKNSTSDLWHCRLGHISFSRLLLIDDPLVKQNLNSSNTSPCCVCPLAKQHRLYFPISTN</sequence>
<organism evidence="2 3">
    <name type="scientific">Nyssa sinensis</name>
    <dbReference type="NCBI Taxonomy" id="561372"/>
    <lineage>
        <taxon>Eukaryota</taxon>
        <taxon>Viridiplantae</taxon>
        <taxon>Streptophyta</taxon>
        <taxon>Embryophyta</taxon>
        <taxon>Tracheophyta</taxon>
        <taxon>Spermatophyta</taxon>
        <taxon>Magnoliopsida</taxon>
        <taxon>eudicotyledons</taxon>
        <taxon>Gunneridae</taxon>
        <taxon>Pentapetalae</taxon>
        <taxon>asterids</taxon>
        <taxon>Cornales</taxon>
        <taxon>Nyssaceae</taxon>
        <taxon>Nyssa</taxon>
    </lineage>
</organism>
<gene>
    <name evidence="2" type="ORF">F0562_025681</name>
</gene>
<evidence type="ECO:0000313" key="3">
    <source>
        <dbReference type="Proteomes" id="UP000325577"/>
    </source>
</evidence>